<proteinExistence type="inferred from homology"/>
<dbReference type="Proteomes" id="UP000269276">
    <property type="component" value="Unassembled WGS sequence"/>
</dbReference>
<evidence type="ECO:0000313" key="5">
    <source>
        <dbReference type="Proteomes" id="UP000269276"/>
    </source>
</evidence>
<dbReference type="AlphaFoldDB" id="A0A3M7C9X0"/>
<dbReference type="Gene3D" id="3.40.50.720">
    <property type="entry name" value="NAD(P)-binding Rossmann-like Domain"/>
    <property type="match status" value="1"/>
</dbReference>
<dbReference type="OrthoDB" id="48988at2759"/>
<dbReference type="CDD" id="cd05233">
    <property type="entry name" value="SDR_c"/>
    <property type="match status" value="1"/>
</dbReference>
<comment type="similarity">
    <text evidence="2">Belongs to the aldo/keto reductase family. Aldo/keto reductase 2 subfamily.</text>
</comment>
<dbReference type="PRINTS" id="PR00081">
    <property type="entry name" value="GDHRDH"/>
</dbReference>
<reference evidence="4 5" key="1">
    <citation type="journal article" date="2018" name="BMC Genomics">
        <title>Genomic evidence for intraspecific hybridization in a clonal and extremely halotolerant yeast.</title>
        <authorList>
            <person name="Gostincar C."/>
            <person name="Stajich J.E."/>
            <person name="Zupancic J."/>
            <person name="Zalar P."/>
            <person name="Gunde-Cimerman N."/>
        </authorList>
    </citation>
    <scope>NUCLEOTIDE SEQUENCE [LARGE SCALE GENOMIC DNA]</scope>
    <source>
        <strain evidence="4 5">EXF-2682</strain>
    </source>
</reference>
<keyword evidence="1" id="KW-0560">Oxidoreductase</keyword>
<dbReference type="PANTHER" id="PTHR43364">
    <property type="entry name" value="NADH-SPECIFIC METHYLGLYOXAL REDUCTASE-RELATED"/>
    <property type="match status" value="1"/>
</dbReference>
<dbReference type="Pfam" id="PF00106">
    <property type="entry name" value="adh_short"/>
    <property type="match status" value="2"/>
</dbReference>
<accession>A0A3M7C9X0</accession>
<dbReference type="Gene3D" id="3.20.20.100">
    <property type="entry name" value="NADP-dependent oxidoreductase domain"/>
    <property type="match status" value="1"/>
</dbReference>
<dbReference type="InterPro" id="IPR050523">
    <property type="entry name" value="AKR_Detox_Biosynth"/>
</dbReference>
<sequence length="804" mass="87831">MSSPLLQPTHHDIYPFVDPSPVSGQLAGSAKGKSVLITGAGSGIGRAIAEAFALAGAERLFLVGRREGGLRETWRRIGERMGLVGHVDGVGQEREGEGRDGCEVVVLSGVDISKREDVDRMFASYFGSDGSPERKRFPPPDILVSNAGTSGATEKIADSEPEMWWRDLEVNLKGTYLVARRYIRALREYYGSGKAVEGDEGTSGKGEGRIINVSSNASWRYVPGRSSYAASKLAINSLTEYLDGEEGSDVVGSTTAHPKNKVIVRSVALHPGGVDTDLAATLPEDVRRRILIDKPELAAGTLGGRSPSSVAEVGMDTIAILVRMMRATAGPSNSRVKKWSAGDKRIPDSRAAACKALTETRPHDPLWLLQSARATTYSHCRPYTTLRLQKASASGVRGAKSVLHPKLPSAYHFLLTNTPIMSLFEPAPEPKTELGRYRVLSSTAGVRASPLQLGAMSIGDAWSSFMGSMSKEQSFKLLDAFYDAGGNMIDTANNYQNEQSESWLGEWMEQRGIRDQIILATKFTTAYTIYKDGKGGPAVNTCGNHKKSLKTSLRESLKKLRTDYIDVLYVHWWDWTTSIEELMDSLDEVVKQGKVLYLGISDTPAYIVAACNTYAKATHKTQFSIYQGRWSILIRDMEREILPMCRHFGMAIAPWDAIGGGKFQSKAQMEERKKNNEGLRSMLGSGEQTEQEQKMSAALEEVGKEHGIGSVTAVALAYVLSQAPNVFPIVGGRKVEHLMDNIQALKLKLSDKQVEKLQAVAPQTPEFPMNFIGQDPHITGQPSFLVNSTARMAYVQAPKAIGHQ</sequence>
<dbReference type="InterPro" id="IPR023210">
    <property type="entry name" value="NADP_OxRdtase_dom"/>
</dbReference>
<gene>
    <name evidence="4" type="ORF">D0863_15274</name>
</gene>
<dbReference type="GO" id="GO:0016491">
    <property type="term" value="F:oxidoreductase activity"/>
    <property type="evidence" value="ECO:0007669"/>
    <property type="project" value="UniProtKB-KW"/>
</dbReference>
<comment type="caution">
    <text evidence="4">The sequence shown here is derived from an EMBL/GenBank/DDBJ whole genome shotgun (WGS) entry which is preliminary data.</text>
</comment>
<feature type="domain" description="NADP-dependent oxidoreductase" evidence="3">
    <location>
        <begin position="450"/>
        <end position="760"/>
    </location>
</feature>
<dbReference type="VEuPathDB" id="FungiDB:BTJ68_07772"/>
<protein>
    <recommendedName>
        <fullName evidence="3">NADP-dependent oxidoreductase domain-containing protein</fullName>
    </recommendedName>
</protein>
<name>A0A3M7C9X0_HORWE</name>
<evidence type="ECO:0000259" key="3">
    <source>
        <dbReference type="Pfam" id="PF00248"/>
    </source>
</evidence>
<evidence type="ECO:0000256" key="1">
    <source>
        <dbReference type="ARBA" id="ARBA00023002"/>
    </source>
</evidence>
<organism evidence="4 5">
    <name type="scientific">Hortaea werneckii</name>
    <name type="common">Black yeast</name>
    <name type="synonym">Cladosporium werneckii</name>
    <dbReference type="NCBI Taxonomy" id="91943"/>
    <lineage>
        <taxon>Eukaryota</taxon>
        <taxon>Fungi</taxon>
        <taxon>Dikarya</taxon>
        <taxon>Ascomycota</taxon>
        <taxon>Pezizomycotina</taxon>
        <taxon>Dothideomycetes</taxon>
        <taxon>Dothideomycetidae</taxon>
        <taxon>Mycosphaerellales</taxon>
        <taxon>Teratosphaeriaceae</taxon>
        <taxon>Hortaea</taxon>
    </lineage>
</organism>
<dbReference type="InterPro" id="IPR036812">
    <property type="entry name" value="NAD(P)_OxRdtase_dom_sf"/>
</dbReference>
<dbReference type="VEuPathDB" id="FungiDB:BTJ68_07771"/>
<dbReference type="EMBL" id="QWIP01001154">
    <property type="protein sequence ID" value="RMY48952.1"/>
    <property type="molecule type" value="Genomic_DNA"/>
</dbReference>
<evidence type="ECO:0000313" key="4">
    <source>
        <dbReference type="EMBL" id="RMY48952.1"/>
    </source>
</evidence>
<dbReference type="SUPFAM" id="SSF51735">
    <property type="entry name" value="NAD(P)-binding Rossmann-fold domains"/>
    <property type="match status" value="1"/>
</dbReference>
<dbReference type="PANTHER" id="PTHR43364:SF2">
    <property type="entry name" value="ARYL-ALCOHOL DEHYDROGENASE AAD10-RELATED"/>
    <property type="match status" value="1"/>
</dbReference>
<dbReference type="InterPro" id="IPR002347">
    <property type="entry name" value="SDR_fam"/>
</dbReference>
<dbReference type="SUPFAM" id="SSF51430">
    <property type="entry name" value="NAD(P)-linked oxidoreductase"/>
    <property type="match status" value="1"/>
</dbReference>
<evidence type="ECO:0000256" key="2">
    <source>
        <dbReference type="ARBA" id="ARBA00038157"/>
    </source>
</evidence>
<dbReference type="Pfam" id="PF00248">
    <property type="entry name" value="Aldo_ket_red"/>
    <property type="match status" value="1"/>
</dbReference>
<dbReference type="InterPro" id="IPR036291">
    <property type="entry name" value="NAD(P)-bd_dom_sf"/>
</dbReference>